<feature type="compositionally biased region" description="Acidic residues" evidence="1">
    <location>
        <begin position="1081"/>
        <end position="1116"/>
    </location>
</feature>
<sequence length="1327" mass="143788">GQQQQQQPEAIAPPNPPSDRGRTADPPHSTKDQAGKPDGVGKSNKARKPDGTGKSDDKGSNAGGTGKSNDKGSNAPAPSQDSEPSHGPDGENDDEDEDDFFDEVLHSPGTLLDSLKAALDAIDIAGPRDPDSRAASAQIDALAVVHGHIRQMLEYACSSLGFSWERAARNFIDMGPSRGGNRYNLFKTFIRCTDEDCCVDNQRADYEPRRRFDDKFGNESKYTSAEYKEFYAELLEELGQQELDKVLLAFDARYPYGTSDPTTGDREKTFKVSTGRFDSLFKSNCAKFGLEGFYGIVGADPATDRTPRMAKFFRTFHVRNFAEQKLFLSEAEVPVYLQGHVLDSVANTRRAKTLVERGGKLPLFITINDALGPASTSAAPDVVAGQGRRRGKGQETVKANSVYFQAMPDDTTYRFRHSDLIEGETSTAGLVTRRENNIYLAQVPYPPSAEGTLCNADTSTVEYTIGERRVAEVIFCELFKPWFKLSGKGFPLSKAFTGSRKHGLTLSGWDPGLYIWDEARKRTSYHGLGDPMKCLFIGSVLNGHLGVSPSLEIPDEFKDTFPLMPQEATRVLVLTDKIARLTNIPKCYWGSCRAYLDNGMVLGMHTSLVARAYPPWGPPARDSTWDGVTAWNARRRAKGLSTVEDDPRTIIKAGPDDEEDEDDDDDAESEDGKDGDKASTRKSKGDAKGKAKVSAQGKAKGKRQHEIDAGSDDDYEDVDPPRQKEKATSKRKDSTGDTGKQATSKANGNGKRNQAVAQLSDAGTDKGKPPAKRARKHRSATDGVEKSKPAAKKKKKAAPKSAAVVPDSDDEKRENEKKLAAAKRKLSSQNANPHKTYTGRTDFKYDENFEEDDQATREQPDEHAQPVEPAQPVQPVEPAQPKETQEQRHERTPSIASDSEPARLAAARGRQATPGPAWRVSTAQDGVADSAQPPADAGAENGAARGSGKGAEGGKPSAPLRKVRVVDGNRAHSPEKAPRDGKEERRTSPRKPGRAADKEEQAEHASPSRKSAQPTADSLAPKATPRRPANAVAHVDGTPLKTLRHVQFDSRVTQGKNIDAWRATLDGDLDDPEDPPRRPSDDDDFSVSLEGLDDDDDDADAEDADSEGDVDELDSDEPSHRTNRRWGAARLTAASKRAAAPAMAATRGKRPGAAKGDDASASTASKAGKVKPPQRPAAAGDASSSNEEDLASDVAHEPAGARKGNTKGKAAAATTKGKAAPATSKGKTAPATSKGKTAPATNKRKREEDEGEDDEEAAARPQRKRSKKPGRDPKYSTFLHADKIPSSEEYDFLFTRRTALKPPADRLTRVQRQKLAFVCPDGLKTNE</sequence>
<feature type="compositionally biased region" description="Acidic residues" evidence="1">
    <location>
        <begin position="709"/>
        <end position="718"/>
    </location>
</feature>
<feature type="compositionally biased region" description="Basic and acidic residues" evidence="1">
    <location>
        <begin position="1269"/>
        <end position="1280"/>
    </location>
</feature>
<proteinExistence type="predicted"/>
<feature type="compositionally biased region" description="Acidic residues" evidence="1">
    <location>
        <begin position="656"/>
        <end position="669"/>
    </location>
</feature>
<feature type="compositionally biased region" description="Acidic residues" evidence="1">
    <location>
        <begin position="90"/>
        <end position="101"/>
    </location>
</feature>
<evidence type="ECO:0000256" key="1">
    <source>
        <dbReference type="SAM" id="MobiDB-lite"/>
    </source>
</evidence>
<keyword evidence="3" id="KW-1185">Reference proteome</keyword>
<feature type="compositionally biased region" description="Polar residues" evidence="1">
    <location>
        <begin position="827"/>
        <end position="839"/>
    </location>
</feature>
<protein>
    <submittedName>
        <fullName evidence="2">Uncharacterized protein</fullName>
    </submittedName>
</protein>
<dbReference type="Proteomes" id="UP000006514">
    <property type="component" value="Unassembled WGS sequence"/>
</dbReference>
<evidence type="ECO:0000313" key="2">
    <source>
        <dbReference type="EMBL" id="EJD33167.1"/>
    </source>
</evidence>
<feature type="compositionally biased region" description="Basic and acidic residues" evidence="1">
    <location>
        <begin position="964"/>
        <end position="987"/>
    </location>
</feature>
<feature type="compositionally biased region" description="Basic and acidic residues" evidence="1">
    <location>
        <begin position="810"/>
        <end position="819"/>
    </location>
</feature>
<feature type="compositionally biased region" description="Basic and acidic residues" evidence="1">
    <location>
        <begin position="779"/>
        <end position="788"/>
    </location>
</feature>
<feature type="region of interest" description="Disordered" evidence="1">
    <location>
        <begin position="1"/>
        <end position="101"/>
    </location>
</feature>
<feature type="compositionally biased region" description="Basic and acidic residues" evidence="1">
    <location>
        <begin position="47"/>
        <end position="59"/>
    </location>
</feature>
<dbReference type="KEGG" id="adl:AURDEDRAFT_131822"/>
<feature type="compositionally biased region" description="Low complexity" evidence="1">
    <location>
        <begin position="1201"/>
        <end position="1234"/>
    </location>
</feature>
<name>J0D3B3_AURST</name>
<feature type="non-terminal residue" evidence="2">
    <location>
        <position position="1327"/>
    </location>
</feature>
<accession>J0D3B3</accession>
<feature type="compositionally biased region" description="Basic residues" evidence="1">
    <location>
        <begin position="789"/>
        <end position="798"/>
    </location>
</feature>
<feature type="compositionally biased region" description="Basic and acidic residues" evidence="1">
    <location>
        <begin position="19"/>
        <end position="35"/>
    </location>
</feature>
<reference evidence="3" key="1">
    <citation type="journal article" date="2012" name="Science">
        <title>The Paleozoic origin of enzymatic lignin decomposition reconstructed from 31 fungal genomes.</title>
        <authorList>
            <person name="Floudas D."/>
            <person name="Binder M."/>
            <person name="Riley R."/>
            <person name="Barry K."/>
            <person name="Blanchette R.A."/>
            <person name="Henrissat B."/>
            <person name="Martinez A.T."/>
            <person name="Otillar R."/>
            <person name="Spatafora J.W."/>
            <person name="Yadav J.S."/>
            <person name="Aerts A."/>
            <person name="Benoit I."/>
            <person name="Boyd A."/>
            <person name="Carlson A."/>
            <person name="Copeland A."/>
            <person name="Coutinho P.M."/>
            <person name="de Vries R.P."/>
            <person name="Ferreira P."/>
            <person name="Findley K."/>
            <person name="Foster B."/>
            <person name="Gaskell J."/>
            <person name="Glotzer D."/>
            <person name="Gorecki P."/>
            <person name="Heitman J."/>
            <person name="Hesse C."/>
            <person name="Hori C."/>
            <person name="Igarashi K."/>
            <person name="Jurgens J.A."/>
            <person name="Kallen N."/>
            <person name="Kersten P."/>
            <person name="Kohler A."/>
            <person name="Kuees U."/>
            <person name="Kumar T.K.A."/>
            <person name="Kuo A."/>
            <person name="LaButti K."/>
            <person name="Larrondo L.F."/>
            <person name="Lindquist E."/>
            <person name="Ling A."/>
            <person name="Lombard V."/>
            <person name="Lucas S."/>
            <person name="Lundell T."/>
            <person name="Martin R."/>
            <person name="McLaughlin D.J."/>
            <person name="Morgenstern I."/>
            <person name="Morin E."/>
            <person name="Murat C."/>
            <person name="Nagy L.G."/>
            <person name="Nolan M."/>
            <person name="Ohm R.A."/>
            <person name="Patyshakuliyeva A."/>
            <person name="Rokas A."/>
            <person name="Ruiz-Duenas F.J."/>
            <person name="Sabat G."/>
            <person name="Salamov A."/>
            <person name="Samejima M."/>
            <person name="Schmutz J."/>
            <person name="Slot J.C."/>
            <person name="St John F."/>
            <person name="Stenlid J."/>
            <person name="Sun H."/>
            <person name="Sun S."/>
            <person name="Syed K."/>
            <person name="Tsang A."/>
            <person name="Wiebenga A."/>
            <person name="Young D."/>
            <person name="Pisabarro A."/>
            <person name="Eastwood D.C."/>
            <person name="Martin F."/>
            <person name="Cullen D."/>
            <person name="Grigoriev I.V."/>
            <person name="Hibbett D.S."/>
        </authorList>
    </citation>
    <scope>NUCLEOTIDE SEQUENCE [LARGE SCALE GENOMIC DNA]</scope>
    <source>
        <strain evidence="3">TFB10046</strain>
    </source>
</reference>
<organism evidence="2 3">
    <name type="scientific">Auricularia subglabra (strain TFB-10046 / SS5)</name>
    <name type="common">White-rot fungus</name>
    <name type="synonym">Auricularia delicata (strain TFB10046)</name>
    <dbReference type="NCBI Taxonomy" id="717982"/>
    <lineage>
        <taxon>Eukaryota</taxon>
        <taxon>Fungi</taxon>
        <taxon>Dikarya</taxon>
        <taxon>Basidiomycota</taxon>
        <taxon>Agaricomycotina</taxon>
        <taxon>Agaricomycetes</taxon>
        <taxon>Auriculariales</taxon>
        <taxon>Auriculariaceae</taxon>
        <taxon>Auricularia</taxon>
    </lineage>
</organism>
<feature type="compositionally biased region" description="Basic residues" evidence="1">
    <location>
        <begin position="769"/>
        <end position="778"/>
    </location>
</feature>
<feature type="compositionally biased region" description="Low complexity" evidence="1">
    <location>
        <begin position="1128"/>
        <end position="1146"/>
    </location>
</feature>
<feature type="compositionally biased region" description="Basic and acidic residues" evidence="1">
    <location>
        <begin position="883"/>
        <end position="892"/>
    </location>
</feature>
<feature type="compositionally biased region" description="Basic and acidic residues" evidence="1">
    <location>
        <begin position="854"/>
        <end position="865"/>
    </location>
</feature>
<feature type="non-terminal residue" evidence="2">
    <location>
        <position position="1"/>
    </location>
</feature>
<feature type="compositionally biased region" description="Polar residues" evidence="1">
    <location>
        <begin position="736"/>
        <end position="757"/>
    </location>
</feature>
<feature type="compositionally biased region" description="Basic and acidic residues" evidence="1">
    <location>
        <begin position="719"/>
        <end position="735"/>
    </location>
</feature>
<gene>
    <name evidence="2" type="ORF">AURDEDRAFT_131822</name>
</gene>
<feature type="region of interest" description="Disordered" evidence="1">
    <location>
        <begin position="638"/>
        <end position="1280"/>
    </location>
</feature>
<feature type="compositionally biased region" description="Low complexity" evidence="1">
    <location>
        <begin position="866"/>
        <end position="881"/>
    </location>
</feature>
<dbReference type="InParanoid" id="J0D3B3"/>
<evidence type="ECO:0000313" key="3">
    <source>
        <dbReference type="Proteomes" id="UP000006514"/>
    </source>
</evidence>
<feature type="compositionally biased region" description="Basic and acidic residues" evidence="1">
    <location>
        <begin position="670"/>
        <end position="689"/>
    </location>
</feature>
<dbReference type="EMBL" id="JH688394">
    <property type="protein sequence ID" value="EJD33167.1"/>
    <property type="molecule type" value="Genomic_DNA"/>
</dbReference>
<feature type="compositionally biased region" description="Basic and acidic residues" evidence="1">
    <location>
        <begin position="994"/>
        <end position="1003"/>
    </location>
</feature>